<proteinExistence type="predicted"/>
<dbReference type="KEGG" id="adz:ADFLV_1335"/>
<dbReference type="KEGG" id="adz:ADFLV_1463"/>
<dbReference type="RefSeq" id="WP_129012239.1">
    <property type="nucleotide sequence ID" value="NZ_CP053835.1"/>
</dbReference>
<dbReference type="EMBL" id="CP053835">
    <property type="protein sequence ID" value="QKF77367.1"/>
    <property type="molecule type" value="Genomic_DNA"/>
</dbReference>
<evidence type="ECO:0000313" key="1">
    <source>
        <dbReference type="EMBL" id="QKF77367.1"/>
    </source>
</evidence>
<name>A0AAE7BE93_9BACT</name>
<gene>
    <name evidence="1" type="ORF">ADFLV_1335</name>
    <name evidence="2" type="ORF">ADFLV_1463</name>
</gene>
<protein>
    <submittedName>
        <fullName evidence="2">Uncharacterized protein</fullName>
    </submittedName>
</protein>
<reference evidence="2 3" key="1">
    <citation type="submission" date="2020-05" db="EMBL/GenBank/DDBJ databases">
        <title>Complete genome sequencing of Campylobacter and Arcobacter type strains.</title>
        <authorList>
            <person name="Miller W.G."/>
            <person name="Yee E."/>
        </authorList>
    </citation>
    <scope>NUCLEOTIDE SEQUENCE [LARGE SCALE GENOMIC DNA]</scope>
    <source>
        <strain evidence="2 3">LMG 25694</strain>
    </source>
</reference>
<evidence type="ECO:0000313" key="2">
    <source>
        <dbReference type="EMBL" id="QKF77488.1"/>
    </source>
</evidence>
<dbReference type="Proteomes" id="UP000503313">
    <property type="component" value="Chromosome"/>
</dbReference>
<keyword evidence="3" id="KW-1185">Reference proteome</keyword>
<dbReference type="AlphaFoldDB" id="A0AAE7BE93"/>
<organism evidence="2 3">
    <name type="scientific">Arcobacter defluvii</name>
    <dbReference type="NCBI Taxonomy" id="873191"/>
    <lineage>
        <taxon>Bacteria</taxon>
        <taxon>Pseudomonadati</taxon>
        <taxon>Campylobacterota</taxon>
        <taxon>Epsilonproteobacteria</taxon>
        <taxon>Campylobacterales</taxon>
        <taxon>Arcobacteraceae</taxon>
        <taxon>Arcobacter</taxon>
    </lineage>
</organism>
<dbReference type="EMBL" id="CP053835">
    <property type="protein sequence ID" value="QKF77488.1"/>
    <property type="molecule type" value="Genomic_DNA"/>
</dbReference>
<sequence length="153" mass="18195">MPIALYTIEEYIVKERKRDTYWLVFNTVYNDIHAFKKEPTVNEDGSRNYLKKEFTDYKAREEFLDFMKTNFPQTKLIEVFDFVSTCYLLYPYLGSIAIDCEKDDEVFMALSEKYGNPYEDGIKNNAVFWAMTYELALESHNERMEVIEGEFGD</sequence>
<evidence type="ECO:0000313" key="3">
    <source>
        <dbReference type="Proteomes" id="UP000503313"/>
    </source>
</evidence>
<accession>A0AAE7BE93</accession>